<keyword evidence="2" id="KW-1185">Reference proteome</keyword>
<accession>A0A3A6Q072</accession>
<evidence type="ECO:0008006" key="3">
    <source>
        <dbReference type="Google" id="ProtNLM"/>
    </source>
</evidence>
<name>A0A3A6Q072_9BACL</name>
<dbReference type="OrthoDB" id="2360948at2"/>
<dbReference type="SUPFAM" id="SSF55781">
    <property type="entry name" value="GAF domain-like"/>
    <property type="match status" value="1"/>
</dbReference>
<evidence type="ECO:0000313" key="1">
    <source>
        <dbReference type="EMBL" id="RJX39374.1"/>
    </source>
</evidence>
<dbReference type="Proteomes" id="UP000267798">
    <property type="component" value="Unassembled WGS sequence"/>
</dbReference>
<dbReference type="Gene3D" id="3.30.450.40">
    <property type="match status" value="1"/>
</dbReference>
<dbReference type="EMBL" id="QXQB01000002">
    <property type="protein sequence ID" value="RJX39374.1"/>
    <property type="molecule type" value="Genomic_DNA"/>
</dbReference>
<protein>
    <recommendedName>
        <fullName evidence="3">GAF domain-containing protein</fullName>
    </recommendedName>
</protein>
<dbReference type="AlphaFoldDB" id="A0A3A6Q072"/>
<evidence type="ECO:0000313" key="2">
    <source>
        <dbReference type="Proteomes" id="UP000267798"/>
    </source>
</evidence>
<comment type="caution">
    <text evidence="1">The sequence shown here is derived from an EMBL/GenBank/DDBJ whole genome shotgun (WGS) entry which is preliminary data.</text>
</comment>
<gene>
    <name evidence="1" type="ORF">D3P09_07990</name>
</gene>
<reference evidence="1 2" key="1">
    <citation type="submission" date="2018-09" db="EMBL/GenBank/DDBJ databases">
        <title>Paenibacillus aracenensis nov. sp. isolated from a cave in southern Spain.</title>
        <authorList>
            <person name="Jurado V."/>
            <person name="Gutierrez-Patricio S."/>
            <person name="Gonzalez-Pimentel J.L."/>
            <person name="Miller A.Z."/>
            <person name="Laiz L."/>
            <person name="Saiz-Jimenez C."/>
        </authorList>
    </citation>
    <scope>NUCLEOTIDE SEQUENCE [LARGE SCALE GENOMIC DNA]</scope>
    <source>
        <strain evidence="1 2">JCM 19203</strain>
    </source>
</reference>
<organism evidence="1 2">
    <name type="scientific">Paenibacillus pinisoli</name>
    <dbReference type="NCBI Taxonomy" id="1276110"/>
    <lineage>
        <taxon>Bacteria</taxon>
        <taxon>Bacillati</taxon>
        <taxon>Bacillota</taxon>
        <taxon>Bacilli</taxon>
        <taxon>Bacillales</taxon>
        <taxon>Paenibacillaceae</taxon>
        <taxon>Paenibacillus</taxon>
    </lineage>
</organism>
<proteinExistence type="predicted"/>
<sequence>MTKEERDVAAVELLKLLLTSTDSDVAALGEAEAETRKLKWLLVEGGASPRTERIRQKMSDGLTGSALRSGRVIKLDSGLADKDFFKLGEAIVLTERLRAAAALPLYPSKHHALVAIIGRRRDESYSAAAMSRADEVGRLLSACWRSDAQ</sequence>
<dbReference type="RefSeq" id="WP_120108795.1">
    <property type="nucleotide sequence ID" value="NZ_QXQB01000002.1"/>
</dbReference>
<dbReference type="InterPro" id="IPR029016">
    <property type="entry name" value="GAF-like_dom_sf"/>
</dbReference>